<keyword evidence="1" id="KW-0808">Transferase</keyword>
<gene>
    <name evidence="1" type="ORF">ACFO5U_02690</name>
</gene>
<name>A0ABV9MA66_9BACL</name>
<keyword evidence="1" id="KW-0418">Kinase</keyword>
<proteinExistence type="predicted"/>
<dbReference type="EMBL" id="JBHSGL010000004">
    <property type="protein sequence ID" value="MFC4711740.1"/>
    <property type="molecule type" value="Genomic_DNA"/>
</dbReference>
<keyword evidence="2" id="KW-1185">Reference proteome</keyword>
<dbReference type="Proteomes" id="UP001595932">
    <property type="component" value="Unassembled WGS sequence"/>
</dbReference>
<evidence type="ECO:0000313" key="1">
    <source>
        <dbReference type="EMBL" id="MFC4711740.1"/>
    </source>
</evidence>
<accession>A0ABV9MA66</accession>
<organism evidence="1 2">
    <name type="scientific">Planococcus dechangensis</name>
    <dbReference type="NCBI Taxonomy" id="1176255"/>
    <lineage>
        <taxon>Bacteria</taxon>
        <taxon>Bacillati</taxon>
        <taxon>Bacillota</taxon>
        <taxon>Bacilli</taxon>
        <taxon>Bacillales</taxon>
        <taxon>Caryophanaceae</taxon>
        <taxon>Planococcus</taxon>
    </lineage>
</organism>
<dbReference type="RefSeq" id="WP_377276479.1">
    <property type="nucleotide sequence ID" value="NZ_JBHSGL010000004.1"/>
</dbReference>
<comment type="caution">
    <text evidence="1">The sequence shown here is derived from an EMBL/GenBank/DDBJ whole genome shotgun (WGS) entry which is preliminary data.</text>
</comment>
<reference evidence="2" key="1">
    <citation type="journal article" date="2019" name="Int. J. Syst. Evol. Microbiol.">
        <title>The Global Catalogue of Microorganisms (GCM) 10K type strain sequencing project: providing services to taxonomists for standard genome sequencing and annotation.</title>
        <authorList>
            <consortium name="The Broad Institute Genomics Platform"/>
            <consortium name="The Broad Institute Genome Sequencing Center for Infectious Disease"/>
            <person name="Wu L."/>
            <person name="Ma J."/>
        </authorList>
    </citation>
    <scope>NUCLEOTIDE SEQUENCE [LARGE SCALE GENOMIC DNA]</scope>
    <source>
        <strain evidence="2">CGMCC 1.12151</strain>
    </source>
</reference>
<sequence length="120" mass="14027">MNTKQREFFKALKDIKDANVEISASKIHQSSPKKDADELDEAYKTLKSKLNTDEEIRAYDKVQNEIIEDVICDIMVMIDDYGALKYPVDLIEKESNKSLKNEIELHDSFMNYLYEVEDNQ</sequence>
<dbReference type="GO" id="GO:0016301">
    <property type="term" value="F:kinase activity"/>
    <property type="evidence" value="ECO:0007669"/>
    <property type="project" value="UniProtKB-KW"/>
</dbReference>
<protein>
    <submittedName>
        <fullName evidence="1">Histidine kinase</fullName>
    </submittedName>
</protein>
<evidence type="ECO:0000313" key="2">
    <source>
        <dbReference type="Proteomes" id="UP001595932"/>
    </source>
</evidence>